<feature type="compositionally biased region" description="Low complexity" evidence="1">
    <location>
        <begin position="751"/>
        <end position="762"/>
    </location>
</feature>
<sequence length="882" mass="88101">MPLATAEARSRSQSGATAAPPAHSSTNSPALADDEEITVWQPAEPRLRMFSPAVPRPGSAAATSPRRTAAGAAAGVAAHHRETSPTHRPASAFCGKLSIPGENERFLTPTVSSPGAAPAGPSRAAHILNKVQVIQARASAAPQNLGLLFGAPTAAAAAAASPSAPYDSPPGSPLLVVRSVTRPLPLRLPTATSTSPGSPPFPTTPDRTRRFSMPGPFLPASASGGGLQLPPPTPPGATADLFQGGGADGPAAPPAAPGAASLPGSPRGVEASARGTSGARQRVRSLLASSSGVRTLGADGGDGSSTALAAAGGSRRLTGVGDGSGVFSDAGGESSAGEECGRSRGRGGGGGGGSECGGGGGESGGEGRAHYRRPSIVAPGASGRFSSVAAAAAPPPLPSAPSAAGSPSTSPSASPVLWPWSHDSSRGHSAADVSAFGASQANPSFLNYLNLPNYHNHLSHLNPLHHLSLQLDGRGSILPLPSRSTVGFSSPVRPVSSAALLVSSRSVSVRSRPRSSSVGGAANAAALARPSLSITGRSPPGSAGGAAAAAGGSGGGAVAAAAAAMPPGTMYEIMPDLHSLPAAAAATAIPPGGRVARAIAGILPSGNPGTFNLKVEERIHQVLREGVTKTASAKTAAAAPNPSVLKMLHDRHEAEAQRNRVETAFSSGNPAVWMHQIMAETGAAAPPWSAALAQQQQQQQRQAQQVRQTQQQRQQPQQQGRLNHAQSGRQPGNSKQLSRQKSIKSQRSLTQQQQQQQQQQLQPVKLMSKTSNVQPFVGAAAAGAAAAAAAAAAGGGSLPQRLSSALGPGVPRHTSAETLHLQSMSYLASKEACRTLAADARPAVSINLREVLLEGAAAGGGSGGGASPVRPRSGAGKVRFQE</sequence>
<feature type="region of interest" description="Disordered" evidence="1">
    <location>
        <begin position="1"/>
        <end position="90"/>
    </location>
</feature>
<feature type="compositionally biased region" description="Low complexity" evidence="1">
    <location>
        <begin position="59"/>
        <end position="77"/>
    </location>
</feature>
<feature type="region of interest" description="Disordered" evidence="1">
    <location>
        <begin position="187"/>
        <end position="280"/>
    </location>
</feature>
<name>A0A9W6BKK5_9CHLO</name>
<feature type="region of interest" description="Disordered" evidence="1">
    <location>
        <begin position="857"/>
        <end position="882"/>
    </location>
</feature>
<dbReference type="AlphaFoldDB" id="A0A9W6BKK5"/>
<feature type="compositionally biased region" description="Low complexity" evidence="1">
    <location>
        <begin position="400"/>
        <end position="415"/>
    </location>
</feature>
<feature type="region of interest" description="Disordered" evidence="1">
    <location>
        <begin position="391"/>
        <end position="424"/>
    </location>
</feature>
<feature type="compositionally biased region" description="Gly residues" evidence="1">
    <location>
        <begin position="346"/>
        <end position="366"/>
    </location>
</feature>
<keyword evidence="3" id="KW-1185">Reference proteome</keyword>
<dbReference type="OrthoDB" id="551055at2759"/>
<evidence type="ECO:0000256" key="1">
    <source>
        <dbReference type="SAM" id="MobiDB-lite"/>
    </source>
</evidence>
<organism evidence="2 3">
    <name type="scientific">Pleodorina starrii</name>
    <dbReference type="NCBI Taxonomy" id="330485"/>
    <lineage>
        <taxon>Eukaryota</taxon>
        <taxon>Viridiplantae</taxon>
        <taxon>Chlorophyta</taxon>
        <taxon>core chlorophytes</taxon>
        <taxon>Chlorophyceae</taxon>
        <taxon>CS clade</taxon>
        <taxon>Chlamydomonadales</taxon>
        <taxon>Volvocaceae</taxon>
        <taxon>Pleodorina</taxon>
    </lineage>
</organism>
<feature type="region of interest" description="Disordered" evidence="1">
    <location>
        <begin position="684"/>
        <end position="763"/>
    </location>
</feature>
<comment type="caution">
    <text evidence="2">The sequence shown here is derived from an EMBL/GenBank/DDBJ whole genome shotgun (WGS) entry which is preliminary data.</text>
</comment>
<dbReference type="Proteomes" id="UP001165080">
    <property type="component" value="Unassembled WGS sequence"/>
</dbReference>
<protein>
    <submittedName>
        <fullName evidence="2">Uncharacterized protein</fullName>
    </submittedName>
</protein>
<proteinExistence type="predicted"/>
<feature type="region of interest" description="Disordered" evidence="1">
    <location>
        <begin position="531"/>
        <end position="550"/>
    </location>
</feature>
<feature type="compositionally biased region" description="Low complexity" evidence="1">
    <location>
        <begin position="257"/>
        <end position="268"/>
    </location>
</feature>
<feature type="region of interest" description="Disordered" evidence="1">
    <location>
        <begin position="315"/>
        <end position="370"/>
    </location>
</feature>
<accession>A0A9W6BKK5</accession>
<feature type="compositionally biased region" description="Gly residues" evidence="1">
    <location>
        <begin position="857"/>
        <end position="866"/>
    </location>
</feature>
<feature type="compositionally biased region" description="Polar residues" evidence="1">
    <location>
        <begin position="720"/>
        <end position="750"/>
    </location>
</feature>
<evidence type="ECO:0000313" key="3">
    <source>
        <dbReference type="Proteomes" id="UP001165080"/>
    </source>
</evidence>
<feature type="compositionally biased region" description="Low complexity" evidence="1">
    <location>
        <begin position="684"/>
        <end position="719"/>
    </location>
</feature>
<evidence type="ECO:0000313" key="2">
    <source>
        <dbReference type="EMBL" id="GLC53897.1"/>
    </source>
</evidence>
<gene>
    <name evidence="2" type="primary">PLEST008022</name>
    <name evidence="2" type="ORF">PLESTB_000801400</name>
</gene>
<reference evidence="2 3" key="1">
    <citation type="journal article" date="2023" name="Commun. Biol.">
        <title>Reorganization of the ancestral sex-determining regions during the evolution of trioecy in Pleodorina starrii.</title>
        <authorList>
            <person name="Takahashi K."/>
            <person name="Suzuki S."/>
            <person name="Kawai-Toyooka H."/>
            <person name="Yamamoto K."/>
            <person name="Hamaji T."/>
            <person name="Ootsuki R."/>
            <person name="Yamaguchi H."/>
            <person name="Kawachi M."/>
            <person name="Higashiyama T."/>
            <person name="Nozaki H."/>
        </authorList>
    </citation>
    <scope>NUCLEOTIDE SEQUENCE [LARGE SCALE GENOMIC DNA]</scope>
    <source>
        <strain evidence="2 3">NIES-4479</strain>
    </source>
</reference>
<dbReference type="EMBL" id="BRXU01000009">
    <property type="protein sequence ID" value="GLC53897.1"/>
    <property type="molecule type" value="Genomic_DNA"/>
</dbReference>